<evidence type="ECO:0000256" key="1">
    <source>
        <dbReference type="ARBA" id="ARBA00010996"/>
    </source>
</evidence>
<organism evidence="6 7">
    <name type="scientific">Achromobacter spanius</name>
    <dbReference type="NCBI Taxonomy" id="217203"/>
    <lineage>
        <taxon>Bacteria</taxon>
        <taxon>Pseudomonadati</taxon>
        <taxon>Pseudomonadota</taxon>
        <taxon>Betaproteobacteria</taxon>
        <taxon>Burkholderiales</taxon>
        <taxon>Alcaligenaceae</taxon>
        <taxon>Achromobacter</taxon>
    </lineage>
</organism>
<feature type="binding site" evidence="3">
    <location>
        <position position="112"/>
    </location>
    <ligand>
        <name>Cu cation</name>
        <dbReference type="ChEBI" id="CHEBI:23378"/>
    </ligand>
</feature>
<sequence length="233" mass="24788">MRFPFSRAPHGAAPSVALSVASPGTSGLAAADASSRHLGLAPDSRRRLLLSCLPLAALTLAGCGPDAPKLLGMDLSGMPTGDFQLQDVNGQSRTLADYRGHPILLFFGFTQCPDICPTALTRALEIKDLLGADADKLRVLFITVDPERDTPEILGAYTSAFDPGFVGLRGTAEQTRAAAQSFKVFYQKVPTGSSYTMDHTALTYVIDAKGKLRIALRHAQSAAECVQDLRTVL</sequence>
<comment type="similarity">
    <text evidence="1">Belongs to the SCO1/2 family.</text>
</comment>
<feature type="disulfide bond" description="Redox-active" evidence="4">
    <location>
        <begin position="112"/>
        <end position="116"/>
    </location>
</feature>
<evidence type="ECO:0000313" key="7">
    <source>
        <dbReference type="Proteomes" id="UP000239990"/>
    </source>
</evidence>
<feature type="domain" description="Thioredoxin" evidence="5">
    <location>
        <begin position="74"/>
        <end position="233"/>
    </location>
</feature>
<comment type="caution">
    <text evidence="6">The sequence shown here is derived from an EMBL/GenBank/DDBJ whole genome shotgun (WGS) entry which is preliminary data.</text>
</comment>
<dbReference type="FunFam" id="3.40.30.10:FF:000013">
    <property type="entry name" value="Blast:Protein SCO1 homolog, mitochondrial"/>
    <property type="match status" value="1"/>
</dbReference>
<dbReference type="PANTHER" id="PTHR12151">
    <property type="entry name" value="ELECTRON TRANSPORT PROTIN SCO1/SENC FAMILY MEMBER"/>
    <property type="match status" value="1"/>
</dbReference>
<feature type="binding site" evidence="3">
    <location>
        <position position="116"/>
    </location>
    <ligand>
        <name>Cu cation</name>
        <dbReference type="ChEBI" id="CHEBI:23378"/>
    </ligand>
</feature>
<evidence type="ECO:0000259" key="5">
    <source>
        <dbReference type="PROSITE" id="PS51352"/>
    </source>
</evidence>
<gene>
    <name evidence="6" type="ORF">C4E15_27345</name>
</gene>
<dbReference type="InterPro" id="IPR013766">
    <property type="entry name" value="Thioredoxin_domain"/>
</dbReference>
<dbReference type="Proteomes" id="UP000239990">
    <property type="component" value="Unassembled WGS sequence"/>
</dbReference>
<dbReference type="OrthoDB" id="9790194at2"/>
<dbReference type="EMBL" id="PREU01000017">
    <property type="protein sequence ID" value="PPA73154.1"/>
    <property type="molecule type" value="Genomic_DNA"/>
</dbReference>
<dbReference type="PANTHER" id="PTHR12151:SF25">
    <property type="entry name" value="LINALOOL DEHYDRATASE_ISOMERASE DOMAIN-CONTAINING PROTEIN"/>
    <property type="match status" value="1"/>
</dbReference>
<keyword evidence="4" id="KW-1015">Disulfide bond</keyword>
<name>A0A2S5GJR6_9BURK</name>
<dbReference type="InterPro" id="IPR036249">
    <property type="entry name" value="Thioredoxin-like_sf"/>
</dbReference>
<keyword evidence="2 3" id="KW-0186">Copper</keyword>
<evidence type="ECO:0000256" key="2">
    <source>
        <dbReference type="ARBA" id="ARBA00023008"/>
    </source>
</evidence>
<dbReference type="Gene3D" id="3.40.30.10">
    <property type="entry name" value="Glutaredoxin"/>
    <property type="match status" value="1"/>
</dbReference>
<dbReference type="CDD" id="cd02968">
    <property type="entry name" value="SCO"/>
    <property type="match status" value="1"/>
</dbReference>
<dbReference type="Pfam" id="PF02630">
    <property type="entry name" value="SCO1-SenC"/>
    <property type="match status" value="1"/>
</dbReference>
<protein>
    <submittedName>
        <fullName evidence="6">SCO family protein</fullName>
    </submittedName>
</protein>
<dbReference type="PROSITE" id="PS51352">
    <property type="entry name" value="THIOREDOXIN_2"/>
    <property type="match status" value="1"/>
</dbReference>
<dbReference type="InterPro" id="IPR003782">
    <property type="entry name" value="SCO1/SenC"/>
</dbReference>
<dbReference type="GO" id="GO:0046872">
    <property type="term" value="F:metal ion binding"/>
    <property type="evidence" value="ECO:0007669"/>
    <property type="project" value="UniProtKB-KW"/>
</dbReference>
<evidence type="ECO:0000313" key="6">
    <source>
        <dbReference type="EMBL" id="PPA73154.1"/>
    </source>
</evidence>
<reference evidence="6 7" key="1">
    <citation type="submission" date="2018-02" db="EMBL/GenBank/DDBJ databases">
        <title>Draft Genome of Achromobacter spanius stain 6.</title>
        <authorList>
            <person name="Gunasekera T.S."/>
            <person name="Radwan O."/>
            <person name="Ruiz O.N."/>
        </authorList>
    </citation>
    <scope>NUCLEOTIDE SEQUENCE [LARGE SCALE GENOMIC DNA]</scope>
    <source>
        <strain evidence="6 7">6</strain>
    </source>
</reference>
<feature type="binding site" evidence="3">
    <location>
        <position position="199"/>
    </location>
    <ligand>
        <name>Cu cation</name>
        <dbReference type="ChEBI" id="CHEBI:23378"/>
    </ligand>
</feature>
<accession>A0A2S5GJR6</accession>
<dbReference type="SUPFAM" id="SSF52833">
    <property type="entry name" value="Thioredoxin-like"/>
    <property type="match status" value="1"/>
</dbReference>
<dbReference type="RefSeq" id="WP_104145610.1">
    <property type="nucleotide sequence ID" value="NZ_PREU01000017.1"/>
</dbReference>
<proteinExistence type="inferred from homology"/>
<evidence type="ECO:0000256" key="3">
    <source>
        <dbReference type="PIRSR" id="PIRSR603782-1"/>
    </source>
</evidence>
<evidence type="ECO:0000256" key="4">
    <source>
        <dbReference type="PIRSR" id="PIRSR603782-2"/>
    </source>
</evidence>
<keyword evidence="3" id="KW-0479">Metal-binding</keyword>
<dbReference type="AlphaFoldDB" id="A0A2S5GJR6"/>